<dbReference type="PANTHER" id="PTHR39267">
    <property type="entry name" value="SURVIVAL MOTOR NEURON-LIKE PROTEIN 1"/>
    <property type="match status" value="1"/>
</dbReference>
<evidence type="ECO:0000256" key="4">
    <source>
        <dbReference type="ARBA" id="ARBA00022490"/>
    </source>
</evidence>
<evidence type="ECO:0000256" key="2">
    <source>
        <dbReference type="ARBA" id="ARBA00004408"/>
    </source>
</evidence>
<gene>
    <name evidence="11" type="ORF">V1264_001678</name>
</gene>
<accession>A0AAN9C250</accession>
<evidence type="ECO:0000256" key="3">
    <source>
        <dbReference type="ARBA" id="ARBA00005371"/>
    </source>
</evidence>
<keyword evidence="4" id="KW-0963">Cytoplasm</keyword>
<keyword evidence="5" id="KW-0507">mRNA processing</keyword>
<dbReference type="PROSITE" id="PS50304">
    <property type="entry name" value="TUDOR"/>
    <property type="match status" value="1"/>
</dbReference>
<feature type="region of interest" description="Disordered" evidence="9">
    <location>
        <begin position="133"/>
        <end position="227"/>
    </location>
</feature>
<comment type="subcellular location">
    <subcellularLocation>
        <location evidence="1">Cytoplasm</location>
        <location evidence="1">Myofibril</location>
        <location evidence="1">Sarcomere</location>
        <location evidence="1">Z line</location>
    </subcellularLocation>
    <subcellularLocation>
        <location evidence="2">Nucleus</location>
        <location evidence="2">Cajal body</location>
    </subcellularLocation>
    <subcellularLocation>
        <location evidence="8">Nucleus</location>
        <location evidence="8">Gem</location>
    </subcellularLocation>
</comment>
<feature type="domain" description="Tudor" evidence="10">
    <location>
        <begin position="88"/>
        <end position="148"/>
    </location>
</feature>
<dbReference type="InterPro" id="IPR047298">
    <property type="entry name" value="Tudor_SMN_eumet"/>
</dbReference>
<dbReference type="GO" id="GO:0003723">
    <property type="term" value="F:RNA binding"/>
    <property type="evidence" value="ECO:0007669"/>
    <property type="project" value="InterPro"/>
</dbReference>
<dbReference type="GO" id="GO:0015030">
    <property type="term" value="C:Cajal body"/>
    <property type="evidence" value="ECO:0007669"/>
    <property type="project" value="UniProtKB-SubCell"/>
</dbReference>
<feature type="compositionally biased region" description="Basic residues" evidence="9">
    <location>
        <begin position="67"/>
        <end position="84"/>
    </location>
</feature>
<evidence type="ECO:0000256" key="7">
    <source>
        <dbReference type="ARBA" id="ARBA00023242"/>
    </source>
</evidence>
<dbReference type="InterPro" id="IPR049481">
    <property type="entry name" value="SMN_G2-BD"/>
</dbReference>
<evidence type="ECO:0000313" key="11">
    <source>
        <dbReference type="EMBL" id="KAK7115889.1"/>
    </source>
</evidence>
<dbReference type="GO" id="GO:0008380">
    <property type="term" value="P:RNA splicing"/>
    <property type="evidence" value="ECO:0007669"/>
    <property type="project" value="UniProtKB-KW"/>
</dbReference>
<dbReference type="AlphaFoldDB" id="A0AAN9C250"/>
<dbReference type="Gene3D" id="2.30.30.140">
    <property type="match status" value="1"/>
</dbReference>
<dbReference type="InterPro" id="IPR010304">
    <property type="entry name" value="SMN_Tudor"/>
</dbReference>
<evidence type="ECO:0000259" key="10">
    <source>
        <dbReference type="PROSITE" id="PS50304"/>
    </source>
</evidence>
<sequence length="292" mass="32074">MAGADSMFLFQRGAVNEDDYDSDVWDDTALIEAYDAAVAPLKAKLAEHTGDASILNGGGKTTGTSQSKKKKNKKKKARQAKKKQQANGWTVGDFCQAVFTEDGTVYRAKILSINPDDNTCVVRYLGYGNEEEQSLDDLIPNDSSSRKQRRSDSVSFSETDSVDSRQSSASHRETKKSRQSGTPWGWPAFSDFHQGNAHAPPPPPPPPPLFPWMSHQSPFSMPQPPMGSAASMPFSMMPPPPPPMPGDNVSDENEALCSMLLSWYMSGYHTGYYQGLRQGRQHDFSTAMGPSR</sequence>
<dbReference type="InterPro" id="IPR040424">
    <property type="entry name" value="Smn1"/>
</dbReference>
<evidence type="ECO:0000256" key="6">
    <source>
        <dbReference type="ARBA" id="ARBA00023187"/>
    </source>
</evidence>
<dbReference type="PANTHER" id="PTHR39267:SF1">
    <property type="entry name" value="SURVIVAL MOTOR NEURON PROTEIN"/>
    <property type="match status" value="1"/>
</dbReference>
<dbReference type="Gene3D" id="3.40.190.10">
    <property type="entry name" value="Periplasmic binding protein-like II"/>
    <property type="match status" value="1"/>
</dbReference>
<dbReference type="Proteomes" id="UP001374579">
    <property type="component" value="Unassembled WGS sequence"/>
</dbReference>
<feature type="compositionally biased region" description="Pro residues" evidence="9">
    <location>
        <begin position="199"/>
        <end position="210"/>
    </location>
</feature>
<dbReference type="Pfam" id="PF06003">
    <property type="entry name" value="SMN_Tudor"/>
    <property type="match status" value="1"/>
</dbReference>
<comment type="similarity">
    <text evidence="3">Belongs to the SMN family.</text>
</comment>
<feature type="compositionally biased region" description="Polar residues" evidence="9">
    <location>
        <begin position="156"/>
        <end position="169"/>
    </location>
</feature>
<dbReference type="GO" id="GO:0030018">
    <property type="term" value="C:Z disc"/>
    <property type="evidence" value="ECO:0007669"/>
    <property type="project" value="UniProtKB-SubCell"/>
</dbReference>
<evidence type="ECO:0000256" key="9">
    <source>
        <dbReference type="SAM" id="MobiDB-lite"/>
    </source>
</evidence>
<dbReference type="EMBL" id="JBAMIC010000001">
    <property type="protein sequence ID" value="KAK7115889.1"/>
    <property type="molecule type" value="Genomic_DNA"/>
</dbReference>
<dbReference type="SUPFAM" id="SSF63748">
    <property type="entry name" value="Tudor/PWWP/MBT"/>
    <property type="match status" value="1"/>
</dbReference>
<organism evidence="11 12">
    <name type="scientific">Littorina saxatilis</name>
    <dbReference type="NCBI Taxonomy" id="31220"/>
    <lineage>
        <taxon>Eukaryota</taxon>
        <taxon>Metazoa</taxon>
        <taxon>Spiralia</taxon>
        <taxon>Lophotrochozoa</taxon>
        <taxon>Mollusca</taxon>
        <taxon>Gastropoda</taxon>
        <taxon>Caenogastropoda</taxon>
        <taxon>Littorinimorpha</taxon>
        <taxon>Littorinoidea</taxon>
        <taxon>Littorinidae</taxon>
        <taxon>Littorina</taxon>
    </lineage>
</organism>
<name>A0AAN9C250_9CAEN</name>
<keyword evidence="7" id="KW-0539">Nucleus</keyword>
<dbReference type="Pfam" id="PF20636">
    <property type="entry name" value="SMN_G2-BD"/>
    <property type="match status" value="1"/>
</dbReference>
<reference evidence="11 12" key="1">
    <citation type="submission" date="2024-02" db="EMBL/GenBank/DDBJ databases">
        <title>Chromosome-scale genome assembly of the rough periwinkle Littorina saxatilis.</title>
        <authorList>
            <person name="De Jode A."/>
            <person name="Faria R."/>
            <person name="Formenti G."/>
            <person name="Sims Y."/>
            <person name="Smith T.P."/>
            <person name="Tracey A."/>
            <person name="Wood J.M.D."/>
            <person name="Zagrodzka Z.B."/>
            <person name="Johannesson K."/>
            <person name="Butlin R.K."/>
            <person name="Leder E.H."/>
        </authorList>
    </citation>
    <scope>NUCLEOTIDE SEQUENCE [LARGE SCALE GENOMIC DNA]</scope>
    <source>
        <strain evidence="11">Snail1</strain>
        <tissue evidence="11">Muscle</tissue>
    </source>
</reference>
<comment type="caution">
    <text evidence="11">The sequence shown here is derived from an EMBL/GenBank/DDBJ whole genome shotgun (WGS) entry which is preliminary data.</text>
</comment>
<dbReference type="InterPro" id="IPR047313">
    <property type="entry name" value="SMN_C"/>
</dbReference>
<dbReference type="SMART" id="SM00333">
    <property type="entry name" value="TUDOR"/>
    <property type="match status" value="1"/>
</dbReference>
<evidence type="ECO:0000256" key="5">
    <source>
        <dbReference type="ARBA" id="ARBA00022664"/>
    </source>
</evidence>
<dbReference type="Pfam" id="PF20635">
    <property type="entry name" value="SMN_YG-box"/>
    <property type="match status" value="1"/>
</dbReference>
<protein>
    <recommendedName>
        <fullName evidence="10">Tudor domain-containing protein</fullName>
    </recommendedName>
</protein>
<proteinExistence type="inferred from homology"/>
<feature type="region of interest" description="Disordered" evidence="9">
    <location>
        <begin position="52"/>
        <end position="84"/>
    </location>
</feature>
<keyword evidence="6" id="KW-0508">mRNA splicing</keyword>
<evidence type="ECO:0000313" key="12">
    <source>
        <dbReference type="Proteomes" id="UP001374579"/>
    </source>
</evidence>
<evidence type="ECO:0000256" key="8">
    <source>
        <dbReference type="ARBA" id="ARBA00034695"/>
    </source>
</evidence>
<dbReference type="InterPro" id="IPR002999">
    <property type="entry name" value="Tudor"/>
</dbReference>
<evidence type="ECO:0000256" key="1">
    <source>
        <dbReference type="ARBA" id="ARBA00004216"/>
    </source>
</evidence>
<keyword evidence="12" id="KW-1185">Reference proteome</keyword>
<dbReference type="CDD" id="cd20398">
    <property type="entry name" value="Tudor_SMN"/>
    <property type="match status" value="1"/>
</dbReference>
<dbReference type="GO" id="GO:0097504">
    <property type="term" value="C:Gemini of Cajal bodies"/>
    <property type="evidence" value="ECO:0007669"/>
    <property type="project" value="UniProtKB-SubCell"/>
</dbReference>
<dbReference type="CDD" id="cd22852">
    <property type="entry name" value="SMN_C"/>
    <property type="match status" value="1"/>
</dbReference>
<dbReference type="GO" id="GO:0006397">
    <property type="term" value="P:mRNA processing"/>
    <property type="evidence" value="ECO:0007669"/>
    <property type="project" value="UniProtKB-KW"/>
</dbReference>